<evidence type="ECO:0000256" key="3">
    <source>
        <dbReference type="ARBA" id="ARBA00023026"/>
    </source>
</evidence>
<dbReference type="RefSeq" id="WP_004155897.1">
    <property type="nucleotide sequence ID" value="NZ_BAYW01000013.1"/>
</dbReference>
<evidence type="ECO:0000313" key="8">
    <source>
        <dbReference type="EMBL" id="CCO92772.1"/>
    </source>
</evidence>
<evidence type="ECO:0000256" key="2">
    <source>
        <dbReference type="ARBA" id="ARBA00022870"/>
    </source>
</evidence>
<name>A0A831EPD8_ERWAM</name>
<dbReference type="EMBL" id="CAPB01000007">
    <property type="protein sequence ID" value="CCO92772.1"/>
    <property type="molecule type" value="Genomic_DNA"/>
</dbReference>
<proteinExistence type="inferred from homology"/>
<protein>
    <submittedName>
        <fullName evidence="8">Cell invasion protein sipB</fullName>
    </submittedName>
</protein>
<dbReference type="GO" id="GO:0016020">
    <property type="term" value="C:membrane"/>
    <property type="evidence" value="ECO:0007669"/>
    <property type="project" value="InterPro"/>
</dbReference>
<feature type="domain" description="Translocator protein BipB-like C-terminal" evidence="7">
    <location>
        <begin position="306"/>
        <end position="666"/>
    </location>
</feature>
<gene>
    <name evidence="8" type="primary">sipb1</name>
    <name evidence="8" type="ORF">BN437_0812</name>
</gene>
<accession>A0A831EPD8</accession>
<organism evidence="8 9">
    <name type="scientific">Erwinia amylovora NBRC 12687 = CFBP 1232</name>
    <dbReference type="NCBI Taxonomy" id="1219359"/>
    <lineage>
        <taxon>Bacteria</taxon>
        <taxon>Pseudomonadati</taxon>
        <taxon>Pseudomonadota</taxon>
        <taxon>Gammaproteobacteria</taxon>
        <taxon>Enterobacterales</taxon>
        <taxon>Erwiniaceae</taxon>
        <taxon>Erwinia</taxon>
    </lineage>
</organism>
<dbReference type="Gene3D" id="1.20.120.330">
    <property type="entry name" value="Nucleotidyltransferases domain 2"/>
    <property type="match status" value="2"/>
</dbReference>
<keyword evidence="6" id="KW-0812">Transmembrane</keyword>
<dbReference type="Proteomes" id="UP000013111">
    <property type="component" value="Unassembled WGS sequence"/>
</dbReference>
<comment type="subcellular location">
    <subcellularLocation>
        <location evidence="1">Host membrane</location>
        <topology evidence="1">Multi-pass membrane protein</topology>
    </subcellularLocation>
</comment>
<dbReference type="GO" id="GO:0005576">
    <property type="term" value="C:extracellular region"/>
    <property type="evidence" value="ECO:0007669"/>
    <property type="project" value="InterPro"/>
</dbReference>
<reference evidence="8 9" key="1">
    <citation type="submission" date="2012-11" db="EMBL/GenBank/DDBJ databases">
        <authorList>
            <person name="Linke B."/>
        </authorList>
    </citation>
    <scope>NUCLEOTIDE SEQUENCE [LARGE SCALE GENOMIC DNA]</scope>
    <source>
        <strain evidence="9">CFBP 1232</strain>
    </source>
</reference>
<evidence type="ECO:0000256" key="1">
    <source>
        <dbReference type="ARBA" id="ARBA00004301"/>
    </source>
</evidence>
<reference evidence="8 9" key="2">
    <citation type="submission" date="2013-04" db="EMBL/GenBank/DDBJ databases">
        <title>Comparative genomics of 12 strains of Erwinia amylovora identifies a pan-genome with a large conserved core and provides insights into host specificity.</title>
        <authorList>
            <person name="Mann R.A."/>
            <person name="Smits T.H.M."/>
            <person name="Buehlmann A."/>
            <person name="Blom J."/>
            <person name="Goesmann A."/>
            <person name="Frey J.E."/>
            <person name="Plummer K.M."/>
            <person name="Beer S.V."/>
            <person name="Luck J."/>
            <person name="Duffy B."/>
            <person name="Rodoni B."/>
        </authorList>
    </citation>
    <scope>NUCLEOTIDE SEQUENCE [LARGE SCALE GENOMIC DNA]</scope>
    <source>
        <strain evidence="9">CFBP 1232</strain>
    </source>
</reference>
<feature type="transmembrane region" description="Helical" evidence="6">
    <location>
        <begin position="367"/>
        <end position="400"/>
    </location>
</feature>
<dbReference type="GeneID" id="97605114"/>
<evidence type="ECO:0000259" key="7">
    <source>
        <dbReference type="Pfam" id="PF04888"/>
    </source>
</evidence>
<dbReference type="AlphaFoldDB" id="A0A831EPD8"/>
<evidence type="ECO:0000313" key="9">
    <source>
        <dbReference type="Proteomes" id="UP000013111"/>
    </source>
</evidence>
<comment type="caution">
    <text evidence="8">The sequence shown here is derived from an EMBL/GenBank/DDBJ whole genome shotgun (WGS) entry which is preliminary data.</text>
</comment>
<dbReference type="PRINTS" id="PR01375">
    <property type="entry name" value="BACINVASINB"/>
</dbReference>
<evidence type="ECO:0000256" key="6">
    <source>
        <dbReference type="SAM" id="Phobius"/>
    </source>
</evidence>
<dbReference type="GO" id="GO:0033644">
    <property type="term" value="C:host cell membrane"/>
    <property type="evidence" value="ECO:0007669"/>
    <property type="project" value="UniProtKB-SubCell"/>
</dbReference>
<keyword evidence="6" id="KW-1133">Transmembrane helix</keyword>
<keyword evidence="3" id="KW-0843">Virulence</keyword>
<comment type="similarity">
    <text evidence="4">Belongs to the SctE/SipB/YopB family.</text>
</comment>
<feature type="transmembrane region" description="Helical" evidence="6">
    <location>
        <begin position="456"/>
        <end position="477"/>
    </location>
</feature>
<dbReference type="InterPro" id="IPR006972">
    <property type="entry name" value="BipB-like_C"/>
</dbReference>
<evidence type="ECO:0000256" key="5">
    <source>
        <dbReference type="SAM" id="Coils"/>
    </source>
</evidence>
<dbReference type="InterPro" id="IPR003895">
    <property type="entry name" value="T3SS_SctE/BipB"/>
</dbReference>
<feature type="coiled-coil region" evidence="5">
    <location>
        <begin position="325"/>
        <end position="360"/>
    </location>
</feature>
<evidence type="ECO:0000256" key="4">
    <source>
        <dbReference type="ARBA" id="ARBA00035640"/>
    </source>
</evidence>
<keyword evidence="2" id="KW-1043">Host membrane</keyword>
<keyword evidence="5" id="KW-0175">Coiled coil</keyword>
<dbReference type="Pfam" id="PF04888">
    <property type="entry name" value="SseC"/>
    <property type="match status" value="1"/>
</dbReference>
<feature type="coiled-coil region" evidence="5">
    <location>
        <begin position="175"/>
        <end position="202"/>
    </location>
</feature>
<keyword evidence="6" id="KW-0472">Membrane</keyword>
<sequence>MNIQVDSYGALEHLTGGHEASDLELKKQRNQAQRLGNSALKEHPQLGNIRSALKIIQPEQLLKVLQHAGSALHGKGGTTTIEQDTPQLALPRSASTEASVKGSVNKSESDLSGTARATELLGKIMQLCSQSSQLNILSNISFFNALFHGQGLTYLELSAALEKEATQWASDFDALKAVQEQANALQQNVSSAQDALNNAQSHLTGLEAAAAQQDPLSPQLQKQIDEAKTAVVAAQANVTTATSTHNHYVSATLNPAIKAESDSKAALASTQQKAQDLVNALPPQQFKAIEIKAKQEDPQAKSLTFLMALLSQLINQSSSEDLKAAAELKQKLSEAAAKDAEKQAQEYEDQVRKAEEMQKTMGCVGKALGWAITAVSFAAAAFTGGASLALAAVGVALTIGDEINQAVNGFSFMAKAMEPMMDNIVKPMMEFMANIFAEILQGFGVDKESAEMIGQIMGAIASAAVMIAGVMVAGSAMSKVFGSVMQKIGAEVTEEVSKNMAIQVEKEVAKDITQSVVSGVVKEVAEEVSAQTARKVLQTNMQKLMNSTLGQAFKRISQGLGRTFGTDEIKMAQASTRMQMASTAASMGNTTIQTVGSVITADMMVEAAKSKAHMMNDAVMQNLLNDIMSRAIETFTHRMETVNSMIKSMSAVAENQAQAGKYITRQMSSVAG</sequence>